<protein>
    <recommendedName>
        <fullName evidence="8">GAT domain-containing protein</fullName>
    </recommendedName>
</protein>
<dbReference type="InParanoid" id="A0A3N4LPH5"/>
<dbReference type="GO" id="GO:0051666">
    <property type="term" value="P:actin cortical patch localization"/>
    <property type="evidence" value="ECO:0007669"/>
    <property type="project" value="TreeGrafter"/>
</dbReference>
<accession>A0A3N4LPH5</accession>
<evidence type="ECO:0000256" key="2">
    <source>
        <dbReference type="ARBA" id="ARBA00022448"/>
    </source>
</evidence>
<evidence type="ECO:0000313" key="7">
    <source>
        <dbReference type="Proteomes" id="UP000267821"/>
    </source>
</evidence>
<feature type="non-terminal residue" evidence="6">
    <location>
        <position position="1"/>
    </location>
</feature>
<dbReference type="GO" id="GO:0015031">
    <property type="term" value="P:protein transport"/>
    <property type="evidence" value="ECO:0007669"/>
    <property type="project" value="UniProtKB-KW"/>
</dbReference>
<dbReference type="PANTHER" id="PTHR47789:SF1">
    <property type="entry name" value="LAS SEVENTEEN-BINDING PROTEIN 5"/>
    <property type="match status" value="1"/>
</dbReference>
<sequence length="332" mass="36778">QGEEVLYLPTIVDSAECSPTAAAESAKIIKKYLDMKYHAEPQLQYNAVMLLRILADNPGSTFTRNLDERFAEKVKELLKQGRDPGVRQLLVETLEHFDANKRDDEGLQYLMAVWHKQKLIIERYRTQPMFHAMVSERTSSRMPTMTSLPPLEELVGRISEAQMSAKLLHQVLGSTPKDEVLDNELIKEFVHRCRSASTSMADFITCDSPPPDPDTLQTLIETNDIIRIALARYEATKESIQMSQPAPPEEPRSLPTTLPVVDPAARIEGPPDLDNPFSDPAIPPPLIFPGGSRQASRSPAAMGRVTRIDTGGGTTNSPLVSPVVCKGNLIVE</sequence>
<dbReference type="GO" id="GO:0035091">
    <property type="term" value="F:phosphatidylinositol binding"/>
    <property type="evidence" value="ECO:0007669"/>
    <property type="project" value="InterPro"/>
</dbReference>
<dbReference type="Gene3D" id="1.20.58.160">
    <property type="match status" value="1"/>
</dbReference>
<keyword evidence="2" id="KW-0813">Transport</keyword>
<dbReference type="AlphaFoldDB" id="A0A3N4LPH5"/>
<dbReference type="SUPFAM" id="SSF48464">
    <property type="entry name" value="ENTH/VHS domain"/>
    <property type="match status" value="1"/>
</dbReference>
<evidence type="ECO:0000259" key="5">
    <source>
        <dbReference type="PROSITE" id="PS50909"/>
    </source>
</evidence>
<dbReference type="EMBL" id="ML121547">
    <property type="protein sequence ID" value="RPB23202.1"/>
    <property type="molecule type" value="Genomic_DNA"/>
</dbReference>
<evidence type="ECO:0000259" key="4">
    <source>
        <dbReference type="PROSITE" id="PS50179"/>
    </source>
</evidence>
<feature type="domain" description="GAT" evidence="5">
    <location>
        <begin position="149"/>
        <end position="238"/>
    </location>
</feature>
<comment type="subunit">
    <text evidence="1">Component of the ESCRT-0 complex composed of HSE1 and VPS27.</text>
</comment>
<dbReference type="SUPFAM" id="SSF89009">
    <property type="entry name" value="GAT-like domain"/>
    <property type="match status" value="1"/>
</dbReference>
<name>A0A3N4LPH5_9PEZI</name>
<keyword evidence="7" id="KW-1185">Reference proteome</keyword>
<dbReference type="InterPro" id="IPR004152">
    <property type="entry name" value="GAT_dom"/>
</dbReference>
<evidence type="ECO:0000313" key="6">
    <source>
        <dbReference type="EMBL" id="RPB23202.1"/>
    </source>
</evidence>
<dbReference type="InterPro" id="IPR002014">
    <property type="entry name" value="VHS_dom"/>
</dbReference>
<evidence type="ECO:0000256" key="3">
    <source>
        <dbReference type="ARBA" id="ARBA00022927"/>
    </source>
</evidence>
<dbReference type="CDD" id="cd21383">
    <property type="entry name" value="GAT_GGA_Tom1-like"/>
    <property type="match status" value="1"/>
</dbReference>
<dbReference type="STRING" id="1051890.A0A3N4LPH5"/>
<gene>
    <name evidence="6" type="ORF">L211DRAFT_787139</name>
</gene>
<keyword evidence="3" id="KW-0653">Protein transport</keyword>
<dbReference type="GO" id="GO:0006897">
    <property type="term" value="P:endocytosis"/>
    <property type="evidence" value="ECO:0007669"/>
    <property type="project" value="InterPro"/>
</dbReference>
<feature type="domain" description="VHS" evidence="4">
    <location>
        <begin position="1"/>
        <end position="118"/>
    </location>
</feature>
<dbReference type="GO" id="GO:0043130">
    <property type="term" value="F:ubiquitin binding"/>
    <property type="evidence" value="ECO:0007669"/>
    <property type="project" value="InterPro"/>
</dbReference>
<evidence type="ECO:0000256" key="1">
    <source>
        <dbReference type="ARBA" id="ARBA00011446"/>
    </source>
</evidence>
<reference evidence="6 7" key="1">
    <citation type="journal article" date="2018" name="Nat. Ecol. Evol.">
        <title>Pezizomycetes genomes reveal the molecular basis of ectomycorrhizal truffle lifestyle.</title>
        <authorList>
            <person name="Murat C."/>
            <person name="Payen T."/>
            <person name="Noel B."/>
            <person name="Kuo A."/>
            <person name="Morin E."/>
            <person name="Chen J."/>
            <person name="Kohler A."/>
            <person name="Krizsan K."/>
            <person name="Balestrini R."/>
            <person name="Da Silva C."/>
            <person name="Montanini B."/>
            <person name="Hainaut M."/>
            <person name="Levati E."/>
            <person name="Barry K.W."/>
            <person name="Belfiori B."/>
            <person name="Cichocki N."/>
            <person name="Clum A."/>
            <person name="Dockter R.B."/>
            <person name="Fauchery L."/>
            <person name="Guy J."/>
            <person name="Iotti M."/>
            <person name="Le Tacon F."/>
            <person name="Lindquist E.A."/>
            <person name="Lipzen A."/>
            <person name="Malagnac F."/>
            <person name="Mello A."/>
            <person name="Molinier V."/>
            <person name="Miyauchi S."/>
            <person name="Poulain J."/>
            <person name="Riccioni C."/>
            <person name="Rubini A."/>
            <person name="Sitrit Y."/>
            <person name="Splivallo R."/>
            <person name="Traeger S."/>
            <person name="Wang M."/>
            <person name="Zifcakova L."/>
            <person name="Wipf D."/>
            <person name="Zambonelli A."/>
            <person name="Paolocci F."/>
            <person name="Nowrousian M."/>
            <person name="Ottonello S."/>
            <person name="Baldrian P."/>
            <person name="Spatafora J.W."/>
            <person name="Henrissat B."/>
            <person name="Nagy L.G."/>
            <person name="Aury J.M."/>
            <person name="Wincker P."/>
            <person name="Grigoriev I.V."/>
            <person name="Bonfante P."/>
            <person name="Martin F.M."/>
        </authorList>
    </citation>
    <scope>NUCLEOTIDE SEQUENCE [LARGE SCALE GENOMIC DNA]</scope>
    <source>
        <strain evidence="6 7">ATCC MYA-4762</strain>
    </source>
</reference>
<dbReference type="InterPro" id="IPR038425">
    <property type="entry name" value="GAT_sf"/>
</dbReference>
<dbReference type="Proteomes" id="UP000267821">
    <property type="component" value="Unassembled WGS sequence"/>
</dbReference>
<dbReference type="OrthoDB" id="5393057at2759"/>
<dbReference type="Pfam" id="PF03127">
    <property type="entry name" value="GAT"/>
    <property type="match status" value="1"/>
</dbReference>
<proteinExistence type="predicted"/>
<evidence type="ECO:0008006" key="8">
    <source>
        <dbReference type="Google" id="ProtNLM"/>
    </source>
</evidence>
<dbReference type="GO" id="GO:0030479">
    <property type="term" value="C:actin cortical patch"/>
    <property type="evidence" value="ECO:0007669"/>
    <property type="project" value="TreeGrafter"/>
</dbReference>
<dbReference type="InterPro" id="IPR008942">
    <property type="entry name" value="ENTH_VHS"/>
</dbReference>
<dbReference type="PROSITE" id="PS50909">
    <property type="entry name" value="GAT"/>
    <property type="match status" value="1"/>
</dbReference>
<organism evidence="6 7">
    <name type="scientific">Terfezia boudieri ATCC MYA-4762</name>
    <dbReference type="NCBI Taxonomy" id="1051890"/>
    <lineage>
        <taxon>Eukaryota</taxon>
        <taxon>Fungi</taxon>
        <taxon>Dikarya</taxon>
        <taxon>Ascomycota</taxon>
        <taxon>Pezizomycotina</taxon>
        <taxon>Pezizomycetes</taxon>
        <taxon>Pezizales</taxon>
        <taxon>Pezizaceae</taxon>
        <taxon>Terfezia</taxon>
    </lineage>
</organism>
<dbReference type="GO" id="GO:0007015">
    <property type="term" value="P:actin filament organization"/>
    <property type="evidence" value="ECO:0007669"/>
    <property type="project" value="InterPro"/>
</dbReference>
<dbReference type="PROSITE" id="PS50179">
    <property type="entry name" value="VHS"/>
    <property type="match status" value="1"/>
</dbReference>
<dbReference type="Gene3D" id="1.25.40.90">
    <property type="match status" value="1"/>
</dbReference>
<dbReference type="PANTHER" id="PTHR47789">
    <property type="entry name" value="LAS SEVENTEEN-BINDING PROTEIN 5"/>
    <property type="match status" value="1"/>
</dbReference>
<dbReference type="InterPro" id="IPR045007">
    <property type="entry name" value="LSB5"/>
</dbReference>
<dbReference type="GO" id="GO:0007034">
    <property type="term" value="P:vacuolar transport"/>
    <property type="evidence" value="ECO:0007669"/>
    <property type="project" value="UniProtKB-ARBA"/>
</dbReference>